<keyword evidence="5" id="KW-1185">Reference proteome</keyword>
<proteinExistence type="predicted"/>
<dbReference type="Proteomes" id="UP001211866">
    <property type="component" value="Chromosome"/>
</dbReference>
<dbReference type="InterPro" id="IPR010127">
    <property type="entry name" value="Phasin_subfam-1"/>
</dbReference>
<accession>A0A0M7FR31</accession>
<dbReference type="InterPro" id="IPR018968">
    <property type="entry name" value="Phasin"/>
</dbReference>
<dbReference type="NCBIfam" id="TIGR01841">
    <property type="entry name" value="phasin"/>
    <property type="match status" value="1"/>
</dbReference>
<dbReference type="Proteomes" id="UP000245216">
    <property type="component" value="Unassembled WGS sequence"/>
</dbReference>
<gene>
    <name evidence="3" type="primary">phaP</name>
    <name evidence="2" type="ORF">DF183_00155</name>
    <name evidence="3" type="ORF">M2J83_16260</name>
</gene>
<dbReference type="AlphaFoldDB" id="A0A0M7FR31"/>
<evidence type="ECO:0000313" key="4">
    <source>
        <dbReference type="Proteomes" id="UP000245216"/>
    </source>
</evidence>
<name>A0A0M7FR31_ALCFA</name>
<protein>
    <submittedName>
        <fullName evidence="2">Phasin (PHA-granule associated protein)</fullName>
    </submittedName>
    <submittedName>
        <fullName evidence="3">TIGR01841 family phasin</fullName>
    </submittedName>
</protein>
<evidence type="ECO:0000313" key="2">
    <source>
        <dbReference type="EMBL" id="PWE15189.1"/>
    </source>
</evidence>
<dbReference type="KEGG" id="afa:UZ73_04705"/>
<feature type="domain" description="Phasin" evidence="1">
    <location>
        <begin position="8"/>
        <end position="104"/>
    </location>
</feature>
<evidence type="ECO:0000313" key="3">
    <source>
        <dbReference type="EMBL" id="WBM37344.1"/>
    </source>
</evidence>
<dbReference type="GeneID" id="29369181"/>
<dbReference type="RefSeq" id="WP_042487002.1">
    <property type="nucleotide sequence ID" value="NZ_CAXOJJ010000027.1"/>
</dbReference>
<accession>A0A0S2JNP1</accession>
<evidence type="ECO:0000259" key="1">
    <source>
        <dbReference type="Pfam" id="PF09361"/>
    </source>
</evidence>
<sequence length="199" mass="20405">MSAIPQNVLESQQATLNNLFAAQGQLLQGFEKLVGLNLNLLRSSLEQAAGQSQQAINAKDVQDVVALSQSVAKPNAAQALEYGKSVYDIFSDLQLNLSRIAEAQLAQGQQHAADAIDQLAKNAPTGTESAVALLKSSFATASNAAETVVKAARQAADAAESNIQAATNASLKAAAQVTEASNKTVEAAAAAATAATSKK</sequence>
<dbReference type="Pfam" id="PF09361">
    <property type="entry name" value="Phasin_2"/>
    <property type="match status" value="1"/>
</dbReference>
<reference evidence="2 4" key="2">
    <citation type="submission" date="2018-05" db="EMBL/GenBank/DDBJ databases">
        <authorList>
            <person name="Lanie J.A."/>
            <person name="Ng W.-L."/>
            <person name="Kazmierczak K.M."/>
            <person name="Andrzejewski T.M."/>
            <person name="Davidsen T.M."/>
            <person name="Wayne K.J."/>
            <person name="Tettelin H."/>
            <person name="Glass J.I."/>
            <person name="Rusch D."/>
            <person name="Podicherti R."/>
            <person name="Tsui H.-C.T."/>
            <person name="Winkler M.E."/>
        </authorList>
    </citation>
    <scope>NUCLEOTIDE SEQUENCE [LARGE SCALE GENOMIC DNA]</scope>
    <source>
        <strain evidence="2 4">YBY</strain>
    </source>
</reference>
<dbReference type="EMBL" id="QEXO01000001">
    <property type="protein sequence ID" value="PWE15189.1"/>
    <property type="molecule type" value="Genomic_DNA"/>
</dbReference>
<reference evidence="3 5" key="3">
    <citation type="submission" date="2022-05" db="EMBL/GenBank/DDBJ databases">
        <title>Complete sequence of strain NY11312.</title>
        <authorList>
            <person name="Zhou D."/>
        </authorList>
    </citation>
    <scope>NUCLEOTIDE SEQUENCE [LARGE SCALE GENOMIC DNA]</scope>
    <source>
        <strain evidence="3 5">NY11312</strain>
    </source>
</reference>
<dbReference type="EMBL" id="CP096916">
    <property type="protein sequence ID" value="WBM37344.1"/>
    <property type="molecule type" value="Genomic_DNA"/>
</dbReference>
<evidence type="ECO:0000313" key="5">
    <source>
        <dbReference type="Proteomes" id="UP001211866"/>
    </source>
</evidence>
<dbReference type="STRING" id="511.UZ73_04705"/>
<organism evidence="2 4">
    <name type="scientific">Alcaligenes faecalis</name>
    <dbReference type="NCBI Taxonomy" id="511"/>
    <lineage>
        <taxon>Bacteria</taxon>
        <taxon>Pseudomonadati</taxon>
        <taxon>Pseudomonadota</taxon>
        <taxon>Betaproteobacteria</taxon>
        <taxon>Burkholderiales</taxon>
        <taxon>Alcaligenaceae</taxon>
        <taxon>Alcaligenes</taxon>
    </lineage>
</organism>
<reference evidence="2 4" key="1">
    <citation type="submission" date="2018-05" db="EMBL/GenBank/DDBJ databases">
        <title>Genome Sequence of an Efficient Indole-Degrading Bacterium, Alcaligenes sp.YBY.</title>
        <authorList>
            <person name="Yang B."/>
        </authorList>
    </citation>
    <scope>NUCLEOTIDE SEQUENCE [LARGE SCALE GENOMIC DNA]</scope>
    <source>
        <strain evidence="2 4">YBY</strain>
    </source>
</reference>
<dbReference type="OrthoDB" id="5298576at2"/>